<sequence length="61" mass="6279">MALPVGALARKPEVLDFAEAAAVGVNFVVGWLGAIETAHIAAGETIAVAEKKVRGRVVIQP</sequence>
<protein>
    <submittedName>
        <fullName evidence="1">Uncharacterized protein</fullName>
    </submittedName>
</protein>
<keyword evidence="2" id="KW-1185">Reference proteome</keyword>
<dbReference type="RefSeq" id="WP_379533371.1">
    <property type="nucleotide sequence ID" value="NZ_JBHSBI010000028.1"/>
</dbReference>
<dbReference type="Proteomes" id="UP001595851">
    <property type="component" value="Unassembled WGS sequence"/>
</dbReference>
<organism evidence="1 2">
    <name type="scientific">Nonomuraea purpurea</name>
    <dbReference type="NCBI Taxonomy" id="1849276"/>
    <lineage>
        <taxon>Bacteria</taxon>
        <taxon>Bacillati</taxon>
        <taxon>Actinomycetota</taxon>
        <taxon>Actinomycetes</taxon>
        <taxon>Streptosporangiales</taxon>
        <taxon>Streptosporangiaceae</taxon>
        <taxon>Nonomuraea</taxon>
    </lineage>
</organism>
<evidence type="ECO:0000313" key="1">
    <source>
        <dbReference type="EMBL" id="MFC4013514.1"/>
    </source>
</evidence>
<reference evidence="2" key="1">
    <citation type="journal article" date="2019" name="Int. J. Syst. Evol. Microbiol.">
        <title>The Global Catalogue of Microorganisms (GCM) 10K type strain sequencing project: providing services to taxonomists for standard genome sequencing and annotation.</title>
        <authorList>
            <consortium name="The Broad Institute Genomics Platform"/>
            <consortium name="The Broad Institute Genome Sequencing Center for Infectious Disease"/>
            <person name="Wu L."/>
            <person name="Ma J."/>
        </authorList>
    </citation>
    <scope>NUCLEOTIDE SEQUENCE [LARGE SCALE GENOMIC DNA]</scope>
    <source>
        <strain evidence="2">TBRC 1276</strain>
    </source>
</reference>
<accession>A0ABV8GMW4</accession>
<dbReference type="Gene3D" id="3.90.180.10">
    <property type="entry name" value="Medium-chain alcohol dehydrogenases, catalytic domain"/>
    <property type="match status" value="1"/>
</dbReference>
<name>A0ABV8GMW4_9ACTN</name>
<dbReference type="EMBL" id="JBHSBI010000028">
    <property type="protein sequence ID" value="MFC4013514.1"/>
    <property type="molecule type" value="Genomic_DNA"/>
</dbReference>
<comment type="caution">
    <text evidence="1">The sequence shown here is derived from an EMBL/GenBank/DDBJ whole genome shotgun (WGS) entry which is preliminary data.</text>
</comment>
<evidence type="ECO:0000313" key="2">
    <source>
        <dbReference type="Proteomes" id="UP001595851"/>
    </source>
</evidence>
<proteinExistence type="predicted"/>
<gene>
    <name evidence="1" type="ORF">ACFOY2_40240</name>
</gene>